<dbReference type="Gene3D" id="3.40.50.300">
    <property type="entry name" value="P-loop containing nucleotide triphosphate hydrolases"/>
    <property type="match status" value="1"/>
</dbReference>
<dbReference type="InterPro" id="IPR027417">
    <property type="entry name" value="P-loop_NTPase"/>
</dbReference>
<keyword evidence="1" id="KW-0808">Transferase</keyword>
<dbReference type="InterPro" id="IPR000863">
    <property type="entry name" value="Sulfotransferase_dom"/>
</dbReference>
<name>A0ABP0GRW0_CLALP</name>
<evidence type="ECO:0000256" key="1">
    <source>
        <dbReference type="RuleBase" id="RU361155"/>
    </source>
</evidence>
<comment type="similarity">
    <text evidence="1">Belongs to the sulfotransferase 1 family.</text>
</comment>
<dbReference type="Proteomes" id="UP001642483">
    <property type="component" value="Unassembled WGS sequence"/>
</dbReference>
<evidence type="ECO:0000313" key="3">
    <source>
        <dbReference type="EMBL" id="CAK8694479.1"/>
    </source>
</evidence>
<evidence type="ECO:0000259" key="2">
    <source>
        <dbReference type="Pfam" id="PF00685"/>
    </source>
</evidence>
<dbReference type="EC" id="2.8.2.-" evidence="1"/>
<dbReference type="EMBL" id="CAWYQH010000141">
    <property type="protein sequence ID" value="CAK8694479.1"/>
    <property type="molecule type" value="Genomic_DNA"/>
</dbReference>
<dbReference type="InterPro" id="IPR051135">
    <property type="entry name" value="Gal/GlcNAc/GalNAc_ST"/>
</dbReference>
<organism evidence="3 4">
    <name type="scientific">Clavelina lepadiformis</name>
    <name type="common">Light-bulb sea squirt</name>
    <name type="synonym">Ascidia lepadiformis</name>
    <dbReference type="NCBI Taxonomy" id="159417"/>
    <lineage>
        <taxon>Eukaryota</taxon>
        <taxon>Metazoa</taxon>
        <taxon>Chordata</taxon>
        <taxon>Tunicata</taxon>
        <taxon>Ascidiacea</taxon>
        <taxon>Aplousobranchia</taxon>
        <taxon>Clavelinidae</taxon>
        <taxon>Clavelina</taxon>
    </lineage>
</organism>
<sequence length="396" mass="46026">MKCKNLSVVFLLACVFGTCYVAINWNQLITQRSYTSQRHMIESNDVISKHSWQRLTTKKMPNPRRTDAVILLTQRRSGSSVLGELFNQRSDVTYLYEPLFPFVERPCDVQHKERVEVLRHITKCELEQLPILYDKGFNVSNKNDKWSRCKIYNICFPSNQGKAGIFLARDAGVCKLRGKGEVICPKPIDHKDLEKHCRQSLLVAMKVIYLCKLEWLTPLFRDGEFNVKIIHLVRDPRATVNSRTSPTKRNINYVRSTAASICEQLSANLKFVDQSMHDDSWTRDRYMRISHEEFSMDPIKTAQKIYDFVEINMTPYIKSWISEATSTKNDSNLSQKESQKTSRNSTLVLSAWRKSLNFDEVLAIQDACPYVLSRLGYRKYNSLSELRDLSKLHFDL</sequence>
<gene>
    <name evidence="3" type="ORF">CVLEPA_LOCUS27846</name>
</gene>
<evidence type="ECO:0000313" key="4">
    <source>
        <dbReference type="Proteomes" id="UP001642483"/>
    </source>
</evidence>
<feature type="domain" description="Sulfotransferase" evidence="2">
    <location>
        <begin position="67"/>
        <end position="373"/>
    </location>
</feature>
<dbReference type="PANTHER" id="PTHR10704:SF71">
    <property type="entry name" value="CARBOHYDRATE SULFOTRANSFERASE 1-LIKE"/>
    <property type="match status" value="1"/>
</dbReference>
<dbReference type="SUPFAM" id="SSF52540">
    <property type="entry name" value="P-loop containing nucleoside triphosphate hydrolases"/>
    <property type="match status" value="1"/>
</dbReference>
<proteinExistence type="inferred from homology"/>
<comment type="caution">
    <text evidence="3">The sequence shown here is derived from an EMBL/GenBank/DDBJ whole genome shotgun (WGS) entry which is preliminary data.</text>
</comment>
<accession>A0ABP0GRW0</accession>
<dbReference type="Pfam" id="PF00685">
    <property type="entry name" value="Sulfotransfer_1"/>
    <property type="match status" value="1"/>
</dbReference>
<dbReference type="PANTHER" id="PTHR10704">
    <property type="entry name" value="CARBOHYDRATE SULFOTRANSFERASE"/>
    <property type="match status" value="1"/>
</dbReference>
<keyword evidence="4" id="KW-1185">Reference proteome</keyword>
<reference evidence="3 4" key="1">
    <citation type="submission" date="2024-02" db="EMBL/GenBank/DDBJ databases">
        <authorList>
            <person name="Daric V."/>
            <person name="Darras S."/>
        </authorList>
    </citation>
    <scope>NUCLEOTIDE SEQUENCE [LARGE SCALE GENOMIC DNA]</scope>
</reference>
<protein>
    <recommendedName>
        <fullName evidence="1">Sulfotransferase</fullName>
        <ecNumber evidence="1">2.8.2.-</ecNumber>
    </recommendedName>
</protein>